<keyword evidence="3" id="KW-1185">Reference proteome</keyword>
<accession>A0A8K0I710</accession>
<evidence type="ECO:0000313" key="3">
    <source>
        <dbReference type="Proteomes" id="UP000797356"/>
    </source>
</evidence>
<reference evidence="2" key="1">
    <citation type="journal article" date="2017" name="Gigascience">
        <title>The genome draft of coconut (Cocos nucifera).</title>
        <authorList>
            <person name="Xiao Y."/>
            <person name="Xu P."/>
            <person name="Fan H."/>
            <person name="Baudouin L."/>
            <person name="Xia W."/>
            <person name="Bocs S."/>
            <person name="Xu J."/>
            <person name="Li Q."/>
            <person name="Guo A."/>
            <person name="Zhou L."/>
            <person name="Li J."/>
            <person name="Wu Y."/>
            <person name="Ma Z."/>
            <person name="Armero A."/>
            <person name="Issali A.E."/>
            <person name="Liu N."/>
            <person name="Peng M."/>
            <person name="Yang Y."/>
        </authorList>
    </citation>
    <scope>NUCLEOTIDE SEQUENCE</scope>
    <source>
        <tissue evidence="2">Spear leaf of Hainan Tall coconut</tissue>
    </source>
</reference>
<keyword evidence="1" id="KW-1133">Transmembrane helix</keyword>
<dbReference type="AlphaFoldDB" id="A0A8K0I710"/>
<dbReference type="EMBL" id="CM017875">
    <property type="protein sequence ID" value="KAG1338672.1"/>
    <property type="molecule type" value="Genomic_DNA"/>
</dbReference>
<evidence type="ECO:0000313" key="2">
    <source>
        <dbReference type="EMBL" id="KAG1338672.1"/>
    </source>
</evidence>
<evidence type="ECO:0000256" key="1">
    <source>
        <dbReference type="SAM" id="Phobius"/>
    </source>
</evidence>
<name>A0A8K0I710_COCNU</name>
<feature type="transmembrane region" description="Helical" evidence="1">
    <location>
        <begin position="55"/>
        <end position="80"/>
    </location>
</feature>
<feature type="transmembrane region" description="Helical" evidence="1">
    <location>
        <begin position="20"/>
        <end position="43"/>
    </location>
</feature>
<comment type="caution">
    <text evidence="2">The sequence shown here is derived from an EMBL/GenBank/DDBJ whole genome shotgun (WGS) entry which is preliminary data.</text>
</comment>
<organism evidence="2 3">
    <name type="scientific">Cocos nucifera</name>
    <name type="common">Coconut palm</name>
    <dbReference type="NCBI Taxonomy" id="13894"/>
    <lineage>
        <taxon>Eukaryota</taxon>
        <taxon>Viridiplantae</taxon>
        <taxon>Streptophyta</taxon>
        <taxon>Embryophyta</taxon>
        <taxon>Tracheophyta</taxon>
        <taxon>Spermatophyta</taxon>
        <taxon>Magnoliopsida</taxon>
        <taxon>Liliopsida</taxon>
        <taxon>Arecaceae</taxon>
        <taxon>Arecoideae</taxon>
        <taxon>Cocoseae</taxon>
        <taxon>Attaleinae</taxon>
        <taxon>Cocos</taxon>
    </lineage>
</organism>
<keyword evidence="1" id="KW-0812">Transmembrane</keyword>
<proteinExistence type="predicted"/>
<keyword evidence="1" id="KW-0472">Membrane</keyword>
<dbReference type="Proteomes" id="UP000797356">
    <property type="component" value="Chromosome 4"/>
</dbReference>
<gene>
    <name evidence="2" type="ORF">COCNU_04G009780</name>
</gene>
<sequence>MAAGGGTEHGRCRTEAWRSVVEWIVMGVLMPIMVVMIWIMVLVRCYQRFGGEHLGVFYGMLGEMIAVALLLLAVVVCACYRKSE</sequence>
<reference evidence="2" key="2">
    <citation type="submission" date="2019-07" db="EMBL/GenBank/DDBJ databases">
        <authorList>
            <person name="Yang Y."/>
            <person name="Bocs S."/>
            <person name="Baudouin L."/>
        </authorList>
    </citation>
    <scope>NUCLEOTIDE SEQUENCE</scope>
    <source>
        <tissue evidence="2">Spear leaf of Hainan Tall coconut</tissue>
    </source>
</reference>
<protein>
    <submittedName>
        <fullName evidence="2">Uncharacterized protein</fullName>
    </submittedName>
</protein>